<dbReference type="RefSeq" id="XP_067179863.1">
    <property type="nucleotide sequence ID" value="XM_067323228.1"/>
</dbReference>
<dbReference type="AlphaFoldDB" id="A0A836HDE2"/>
<feature type="compositionally biased region" description="Low complexity" evidence="2">
    <location>
        <begin position="116"/>
        <end position="164"/>
    </location>
</feature>
<dbReference type="KEGG" id="lmat:92515740"/>
<feature type="coiled-coil region" evidence="1">
    <location>
        <begin position="277"/>
        <end position="319"/>
    </location>
</feature>
<feature type="compositionally biased region" description="Polar residues" evidence="2">
    <location>
        <begin position="69"/>
        <end position="95"/>
    </location>
</feature>
<evidence type="ECO:0000313" key="3">
    <source>
        <dbReference type="EMBL" id="KAG5482070.1"/>
    </source>
</evidence>
<keyword evidence="4" id="KW-1185">Reference proteome</keyword>
<accession>A0A836HDE2</accession>
<dbReference type="EMBL" id="JAFEUZ010000016">
    <property type="protein sequence ID" value="KAG5482070.1"/>
    <property type="molecule type" value="Genomic_DNA"/>
</dbReference>
<evidence type="ECO:0000256" key="1">
    <source>
        <dbReference type="SAM" id="Coils"/>
    </source>
</evidence>
<dbReference type="OrthoDB" id="249949at2759"/>
<sequence length="530" mass="56430">MSREQSPDIMMESEPRSPTSSSSQSEDHTRDGAASQKSRDTNTAANCEGIAHTNLSTREGPRNGMGASRNGSRVISQSNSIDASQPRAVSTNSNGAAKPIPMVPHLLLSGSQSRLSAASTTGGASTSQTRTSGVVARASTSSATTAAPVAAGAGRPPSAPVARPTAPVAHTPSASMPRPTVLSASTRRTSGSASCKAFMPQVSTAAPDYTAYPSDISKYLKDVIRRREEAMMLKLLPTAQLMSQTVLQAQTAYELIAHQEAIEFVHISHKRREAEMKAKEANSAKVLKEKVEEQKRQHREEIAQQKNEVAAAAKQTEADIREKLKALVSLQPKLNIVPAVMAQLQDPSSDCRLLGALLVEERQLQKALKGDARYKSKTTGMDGGAEPYWWKDCVCASFNASALMRQEPHRASIVDVPFATKTAADKKVVVVKDGAGEVVAWAHTRTGPDPSALAEAYLKAKLEAPELPASAYRGVLWPKEDAAEVARKARAVKSPIADILPEVITILSCGEMTSHELSKKDVAALGEAAS</sequence>
<protein>
    <submittedName>
        <fullName evidence="3">Uncharacterized protein</fullName>
    </submittedName>
</protein>
<dbReference type="GeneID" id="92515740"/>
<dbReference type="Proteomes" id="UP000673552">
    <property type="component" value="Unassembled WGS sequence"/>
</dbReference>
<gene>
    <name evidence="3" type="ORF">LSCM1_05786</name>
</gene>
<comment type="caution">
    <text evidence="3">The sequence shown here is derived from an EMBL/GenBank/DDBJ whole genome shotgun (WGS) entry which is preliminary data.</text>
</comment>
<organism evidence="3 4">
    <name type="scientific">Leishmania martiniquensis</name>
    <dbReference type="NCBI Taxonomy" id="1580590"/>
    <lineage>
        <taxon>Eukaryota</taxon>
        <taxon>Discoba</taxon>
        <taxon>Euglenozoa</taxon>
        <taxon>Kinetoplastea</taxon>
        <taxon>Metakinetoplastina</taxon>
        <taxon>Trypanosomatida</taxon>
        <taxon>Trypanosomatidae</taxon>
        <taxon>Leishmaniinae</taxon>
        <taxon>Leishmania</taxon>
    </lineage>
</organism>
<keyword evidence="1" id="KW-0175">Coiled coil</keyword>
<reference evidence="4" key="1">
    <citation type="journal article" date="2021" name="Microbiol. Resour. Announc.">
        <title>LGAAP: Leishmaniinae Genome Assembly and Annotation Pipeline.</title>
        <authorList>
            <person name="Almutairi H."/>
            <person name="Urbaniak M.D."/>
            <person name="Bates M.D."/>
            <person name="Jariyapan N."/>
            <person name="Kwakye-Nuako G."/>
            <person name="Thomaz-Soccol V."/>
            <person name="Al-Salem W.S."/>
            <person name="Dillon R.J."/>
            <person name="Bates P.A."/>
            <person name="Gatherer D."/>
        </authorList>
    </citation>
    <scope>NUCLEOTIDE SEQUENCE [LARGE SCALE GENOMIC DNA]</scope>
</reference>
<reference evidence="4" key="2">
    <citation type="journal article" date="2021" name="Sci. Data">
        <title>Chromosome-scale genome sequencing, assembly and annotation of six genomes from subfamily Leishmaniinae.</title>
        <authorList>
            <person name="Almutairi H."/>
            <person name="Urbaniak M.D."/>
            <person name="Bates M.D."/>
            <person name="Jariyapan N."/>
            <person name="Kwakye-Nuako G."/>
            <person name="Thomaz Soccol V."/>
            <person name="Al-Salem W.S."/>
            <person name="Dillon R.J."/>
            <person name="Bates P.A."/>
            <person name="Gatherer D."/>
        </authorList>
    </citation>
    <scope>NUCLEOTIDE SEQUENCE [LARGE SCALE GENOMIC DNA]</scope>
</reference>
<evidence type="ECO:0000256" key="2">
    <source>
        <dbReference type="SAM" id="MobiDB-lite"/>
    </source>
</evidence>
<feature type="region of interest" description="Disordered" evidence="2">
    <location>
        <begin position="1"/>
        <end position="180"/>
    </location>
</feature>
<proteinExistence type="predicted"/>
<evidence type="ECO:0000313" key="4">
    <source>
        <dbReference type="Proteomes" id="UP000673552"/>
    </source>
</evidence>
<name>A0A836HDE2_9TRYP</name>